<dbReference type="InterPro" id="IPR007597">
    <property type="entry name" value="CheC"/>
</dbReference>
<keyword evidence="2" id="KW-0378">Hydrolase</keyword>
<dbReference type="PANTHER" id="PTHR43693:SF1">
    <property type="entry name" value="PROTEIN PHOSPHATASE CHEZ"/>
    <property type="match status" value="1"/>
</dbReference>
<dbReference type="PANTHER" id="PTHR43693">
    <property type="entry name" value="PROTEIN PHOSPHATASE CHEZ"/>
    <property type="match status" value="1"/>
</dbReference>
<dbReference type="EMBL" id="JBCHKQ010000001">
    <property type="protein sequence ID" value="MEM5947138.1"/>
    <property type="molecule type" value="Genomic_DNA"/>
</dbReference>
<dbReference type="InterPro" id="IPR028051">
    <property type="entry name" value="CheX-like_dom"/>
</dbReference>
<evidence type="ECO:0000259" key="3">
    <source>
        <dbReference type="Pfam" id="PF04509"/>
    </source>
</evidence>
<dbReference type="Proteomes" id="UP001466331">
    <property type="component" value="Unassembled WGS sequence"/>
</dbReference>
<name>A0ABU9U8Z7_9SPIR</name>
<protein>
    <submittedName>
        <fullName evidence="5">Chemotaxis protein CheX</fullName>
    </submittedName>
</protein>
<accession>A0ABU9U8Z7</accession>
<keyword evidence="6" id="KW-1185">Reference proteome</keyword>
<feature type="domain" description="Chemotaxis phosphatase CheX-like" evidence="4">
    <location>
        <begin position="64"/>
        <end position="148"/>
    </location>
</feature>
<dbReference type="Gene3D" id="3.40.1550.10">
    <property type="entry name" value="CheC-like"/>
    <property type="match status" value="1"/>
</dbReference>
<feature type="domain" description="CheC-like protein" evidence="3">
    <location>
        <begin position="6"/>
        <end position="43"/>
    </location>
</feature>
<sequence length="203" mass="23005">MEIKEIHLDYLKEIMNIGVGKAASLLNTLLNSHIEMHVPEINILTEKEILQQFSSIAPEKISSVFLPFEGNISGLALLIFPPESAQHLIGLLLNDMQDDDDIDELRAGTLAEVGNIVLNSVMGTFSNMFSSAVHYSVPKYIEARPEKIFENYEEKHKEYSFLLARTRFTIKSLNIEGDIVILMEVNPFKQLLKEIDGHYKSIK</sequence>
<evidence type="ECO:0000313" key="5">
    <source>
        <dbReference type="EMBL" id="MEM5947138.1"/>
    </source>
</evidence>
<evidence type="ECO:0000313" key="6">
    <source>
        <dbReference type="Proteomes" id="UP001466331"/>
    </source>
</evidence>
<gene>
    <name evidence="5" type="ORF">WKV44_01120</name>
</gene>
<reference evidence="5 6" key="1">
    <citation type="submission" date="2024-03" db="EMBL/GenBank/DDBJ databases">
        <title>Ignisphaera cupida sp. nov., a hyperthermophilic hydrolytic archaeon from a hot spring of Kamchatka, and proposal of Ignisphaeraceae fam. nov.</title>
        <authorList>
            <person name="Podosokorskaya O.A."/>
            <person name="Elcheninov A.G."/>
            <person name="Maltseva A.I."/>
            <person name="Zayulina K.S."/>
            <person name="Novikov A."/>
            <person name="Merkel A.Y."/>
        </authorList>
    </citation>
    <scope>NUCLEOTIDE SEQUENCE [LARGE SCALE GENOMIC DNA]</scope>
    <source>
        <strain evidence="5 6">38H-sp</strain>
    </source>
</reference>
<dbReference type="SUPFAM" id="SSF103039">
    <property type="entry name" value="CheC-like"/>
    <property type="match status" value="1"/>
</dbReference>
<dbReference type="Pfam" id="PF13690">
    <property type="entry name" value="CheX"/>
    <property type="match status" value="1"/>
</dbReference>
<dbReference type="RefSeq" id="WP_420068591.1">
    <property type="nucleotide sequence ID" value="NZ_JBCHKQ010000001.1"/>
</dbReference>
<dbReference type="InterPro" id="IPR050992">
    <property type="entry name" value="CheZ_family_phosphatases"/>
</dbReference>
<evidence type="ECO:0000256" key="1">
    <source>
        <dbReference type="ARBA" id="ARBA00022500"/>
    </source>
</evidence>
<evidence type="ECO:0000256" key="2">
    <source>
        <dbReference type="ARBA" id="ARBA00022801"/>
    </source>
</evidence>
<organism evidence="5 6">
    <name type="scientific">Rarispira pelagica</name>
    <dbReference type="NCBI Taxonomy" id="3141764"/>
    <lineage>
        <taxon>Bacteria</taxon>
        <taxon>Pseudomonadati</taxon>
        <taxon>Spirochaetota</taxon>
        <taxon>Spirochaetia</taxon>
        <taxon>Winmispirales</taxon>
        <taxon>Winmispiraceae</taxon>
        <taxon>Rarispira</taxon>
    </lineage>
</organism>
<keyword evidence="1" id="KW-0145">Chemotaxis</keyword>
<evidence type="ECO:0000259" key="4">
    <source>
        <dbReference type="Pfam" id="PF13690"/>
    </source>
</evidence>
<proteinExistence type="predicted"/>
<dbReference type="InterPro" id="IPR028976">
    <property type="entry name" value="CheC-like_sf"/>
</dbReference>
<dbReference type="Pfam" id="PF04509">
    <property type="entry name" value="CheC"/>
    <property type="match status" value="1"/>
</dbReference>
<comment type="caution">
    <text evidence="5">The sequence shown here is derived from an EMBL/GenBank/DDBJ whole genome shotgun (WGS) entry which is preliminary data.</text>
</comment>
<dbReference type="CDD" id="cd17910">
    <property type="entry name" value="CheC_ClassII"/>
    <property type="match status" value="1"/>
</dbReference>